<dbReference type="PROSITE" id="PS50885">
    <property type="entry name" value="HAMP"/>
    <property type="match status" value="1"/>
</dbReference>
<evidence type="ECO:0000256" key="7">
    <source>
        <dbReference type="ARBA" id="ARBA00023224"/>
    </source>
</evidence>
<dbReference type="PANTHER" id="PTHR32089:SF112">
    <property type="entry name" value="LYSOZYME-LIKE PROTEIN-RELATED"/>
    <property type="match status" value="1"/>
</dbReference>
<dbReference type="GO" id="GO:0004888">
    <property type="term" value="F:transmembrane signaling receptor activity"/>
    <property type="evidence" value="ECO:0007669"/>
    <property type="project" value="InterPro"/>
</dbReference>
<reference evidence="9 10" key="1">
    <citation type="journal article" date="2016" name="Int. J. Syst. Evol. Microbiol.">
        <title>Descriptions of Anaerotaenia torta gen. nov., sp. nov. and Anaerocolumna cellulosilytica gen. nov., sp. nov. isolated from a methanogenic reactor of cattle waste.</title>
        <authorList>
            <person name="Uek A."/>
            <person name="Ohtaki Y."/>
            <person name="Kaku N."/>
            <person name="Ueki K."/>
        </authorList>
    </citation>
    <scope>NUCLEOTIDE SEQUENCE [LARGE SCALE GENOMIC DNA]</scope>
    <source>
        <strain evidence="9 10">SN021</strain>
    </source>
</reference>
<evidence type="ECO:0000313" key="9">
    <source>
        <dbReference type="EMBL" id="BCJ93659.1"/>
    </source>
</evidence>
<keyword evidence="2" id="KW-1003">Cell membrane</keyword>
<dbReference type="SMART" id="SM00304">
    <property type="entry name" value="HAMP"/>
    <property type="match status" value="1"/>
</dbReference>
<dbReference type="Pfam" id="PF00015">
    <property type="entry name" value="MCPsignal"/>
    <property type="match status" value="1"/>
</dbReference>
<dbReference type="InterPro" id="IPR029151">
    <property type="entry name" value="Sensor-like_sf"/>
</dbReference>
<dbReference type="KEGG" id="acel:acsn021_12280"/>
<evidence type="ECO:0000313" key="10">
    <source>
        <dbReference type="Proteomes" id="UP000515561"/>
    </source>
</evidence>
<dbReference type="Pfam" id="PF02743">
    <property type="entry name" value="dCache_1"/>
    <property type="match status" value="1"/>
</dbReference>
<keyword evidence="5" id="KW-1133">Transmembrane helix</keyword>
<dbReference type="Pfam" id="PF00672">
    <property type="entry name" value="HAMP"/>
    <property type="match status" value="1"/>
</dbReference>
<dbReference type="GO" id="GO:0005886">
    <property type="term" value="C:plasma membrane"/>
    <property type="evidence" value="ECO:0007669"/>
    <property type="project" value="UniProtKB-SubCell"/>
</dbReference>
<dbReference type="InterPro" id="IPR004089">
    <property type="entry name" value="MCPsignal_dom"/>
</dbReference>
<accession>A0A6S6QX96</accession>
<dbReference type="SUPFAM" id="SSF58104">
    <property type="entry name" value="Methyl-accepting chemotaxis protein (MCP) signaling domain"/>
    <property type="match status" value="1"/>
</dbReference>
<dbReference type="PROSITE" id="PS50111">
    <property type="entry name" value="CHEMOTAXIS_TRANSDUC_2"/>
    <property type="match status" value="1"/>
</dbReference>
<dbReference type="GO" id="GO:0006935">
    <property type="term" value="P:chemotaxis"/>
    <property type="evidence" value="ECO:0007669"/>
    <property type="project" value="UniProtKB-KW"/>
</dbReference>
<keyword evidence="10" id="KW-1185">Reference proteome</keyword>
<dbReference type="SUPFAM" id="SSF103190">
    <property type="entry name" value="Sensory domain-like"/>
    <property type="match status" value="1"/>
</dbReference>
<dbReference type="Proteomes" id="UP000515561">
    <property type="component" value="Chromosome"/>
</dbReference>
<dbReference type="PRINTS" id="PR00260">
    <property type="entry name" value="CHEMTRNSDUCR"/>
</dbReference>
<gene>
    <name evidence="9" type="ORF">acsn021_12280</name>
</gene>
<dbReference type="Gene3D" id="3.30.450.20">
    <property type="entry name" value="PAS domain"/>
    <property type="match status" value="2"/>
</dbReference>
<dbReference type="Gene3D" id="1.10.287.950">
    <property type="entry name" value="Methyl-accepting chemotaxis protein"/>
    <property type="match status" value="1"/>
</dbReference>
<dbReference type="SMART" id="SM00283">
    <property type="entry name" value="MA"/>
    <property type="match status" value="1"/>
</dbReference>
<organism evidence="9 10">
    <name type="scientific">Anaerocolumna cellulosilytica</name>
    <dbReference type="NCBI Taxonomy" id="433286"/>
    <lineage>
        <taxon>Bacteria</taxon>
        <taxon>Bacillati</taxon>
        <taxon>Bacillota</taxon>
        <taxon>Clostridia</taxon>
        <taxon>Lachnospirales</taxon>
        <taxon>Lachnospiraceae</taxon>
        <taxon>Anaerocolumna</taxon>
    </lineage>
</organism>
<evidence type="ECO:0000256" key="4">
    <source>
        <dbReference type="ARBA" id="ARBA00022692"/>
    </source>
</evidence>
<dbReference type="RefSeq" id="WP_184092941.1">
    <property type="nucleotide sequence ID" value="NZ_AP023367.1"/>
</dbReference>
<proteinExistence type="inferred from homology"/>
<evidence type="ECO:0000256" key="5">
    <source>
        <dbReference type="ARBA" id="ARBA00022989"/>
    </source>
</evidence>
<dbReference type="InterPro" id="IPR033479">
    <property type="entry name" value="dCache_1"/>
</dbReference>
<dbReference type="PANTHER" id="PTHR32089">
    <property type="entry name" value="METHYL-ACCEPTING CHEMOTAXIS PROTEIN MCPB"/>
    <property type="match status" value="1"/>
</dbReference>
<dbReference type="CDD" id="cd12912">
    <property type="entry name" value="PDC2_MCP_like"/>
    <property type="match status" value="1"/>
</dbReference>
<dbReference type="CDD" id="cd06225">
    <property type="entry name" value="HAMP"/>
    <property type="match status" value="1"/>
</dbReference>
<name>A0A6S6QX96_9FIRM</name>
<dbReference type="CDD" id="cd18773">
    <property type="entry name" value="PDC1_HK_sensor"/>
    <property type="match status" value="1"/>
</dbReference>
<dbReference type="AlphaFoldDB" id="A0A6S6QX96"/>
<keyword evidence="4" id="KW-0812">Transmembrane</keyword>
<evidence type="ECO:0000256" key="2">
    <source>
        <dbReference type="ARBA" id="ARBA00022475"/>
    </source>
</evidence>
<sequence length="667" mass="73217">MKSIKFFKSMKFTLMAAMILMAVLPLTGFCIFQLRQFDKTITNNIKSNEVELAKVNADRIESWVNTKVSQLTKIYEAHPEFKNMDVKYITNVLSSVLESDSELDTFTAADAAGNSISIVDNSIVSVAEREYFIKARETKEMVITDVFVSKITGNRVIAISLPILEGNEFKGILFSMVDIKELEGYLRNIKLEETGYAYMLAEDDTYISHPDTERIGKSQNDYITDVKMENKKEEGQGAAGFFSYNNEKNEAELGAYAIVPTTNWKVIVTAPNSEVYTEYNQALYTALLIGAVAIVIMIIISVVVAGVIANPINIAANQINQIADGDFTVQVGSKLLKREDELGTLVRSIDMMTTSIRALLKEVINEANGVQTNLSISSTNLAELSSNIEEVSATTEELSAGMEETAASAEEMNASSIEIDGAVESIAVKARNGSELAREISKRAQDLKAQAVVSEKTAREIQEEIQADMRSSREESKAVEQIDVLTDSILQITSQTNLLALNAAIEAARAGEAGKGFAVVADEIRKLAEDSTNTVTEIQEITKLVVAAVSSLINSSEKALEFIDTTVIKDYKSMVDIGEQYYSDATEIQELVTDFSATAGELSVTIQNMIQAIQEVTVSNNEEAEGTQNIAEKAAEIMTKASEVMTLMQQTEENSKMLMETIMIFKL</sequence>
<keyword evidence="6" id="KW-0472">Membrane</keyword>
<protein>
    <submittedName>
        <fullName evidence="9">Methyl-accepting chemotaxis protein</fullName>
    </submittedName>
</protein>
<comment type="similarity">
    <text evidence="8">Belongs to the methyl-accepting chemotaxis (MCP) protein family.</text>
</comment>
<dbReference type="InterPro" id="IPR003660">
    <property type="entry name" value="HAMP_dom"/>
</dbReference>
<keyword evidence="3" id="KW-0145">Chemotaxis</keyword>
<keyword evidence="7" id="KW-0807">Transducer</keyword>
<dbReference type="GO" id="GO:0007165">
    <property type="term" value="P:signal transduction"/>
    <property type="evidence" value="ECO:0007669"/>
    <property type="project" value="UniProtKB-KW"/>
</dbReference>
<evidence type="ECO:0000256" key="8">
    <source>
        <dbReference type="ARBA" id="ARBA00029447"/>
    </source>
</evidence>
<evidence type="ECO:0000256" key="1">
    <source>
        <dbReference type="ARBA" id="ARBA00004651"/>
    </source>
</evidence>
<dbReference type="EMBL" id="AP023367">
    <property type="protein sequence ID" value="BCJ93659.1"/>
    <property type="molecule type" value="Genomic_DNA"/>
</dbReference>
<dbReference type="InterPro" id="IPR004090">
    <property type="entry name" value="Chemotax_Me-accpt_rcpt"/>
</dbReference>
<evidence type="ECO:0000256" key="6">
    <source>
        <dbReference type="ARBA" id="ARBA00023136"/>
    </source>
</evidence>
<evidence type="ECO:0000256" key="3">
    <source>
        <dbReference type="ARBA" id="ARBA00022500"/>
    </source>
</evidence>
<comment type="subcellular location">
    <subcellularLocation>
        <location evidence="1">Cell membrane</location>
        <topology evidence="1">Multi-pass membrane protein</topology>
    </subcellularLocation>
</comment>